<proteinExistence type="predicted"/>
<dbReference type="SUPFAM" id="SSF52540">
    <property type="entry name" value="P-loop containing nucleoside triphosphate hydrolases"/>
    <property type="match status" value="1"/>
</dbReference>
<dbReference type="GO" id="GO:0005525">
    <property type="term" value="F:GTP binding"/>
    <property type="evidence" value="ECO:0007669"/>
    <property type="project" value="InterPro"/>
</dbReference>
<dbReference type="Proteomes" id="UP000013827">
    <property type="component" value="Unassembled WGS sequence"/>
</dbReference>
<reference evidence="3" key="1">
    <citation type="journal article" date="2013" name="Nature">
        <title>Pan genome of the phytoplankton Emiliania underpins its global distribution.</title>
        <authorList>
            <person name="Read B.A."/>
            <person name="Kegel J."/>
            <person name="Klute M.J."/>
            <person name="Kuo A."/>
            <person name="Lefebvre S.C."/>
            <person name="Maumus F."/>
            <person name="Mayer C."/>
            <person name="Miller J."/>
            <person name="Monier A."/>
            <person name="Salamov A."/>
            <person name="Young J."/>
            <person name="Aguilar M."/>
            <person name="Claverie J.M."/>
            <person name="Frickenhaus S."/>
            <person name="Gonzalez K."/>
            <person name="Herman E.K."/>
            <person name="Lin Y.C."/>
            <person name="Napier J."/>
            <person name="Ogata H."/>
            <person name="Sarno A.F."/>
            <person name="Shmutz J."/>
            <person name="Schroeder D."/>
            <person name="de Vargas C."/>
            <person name="Verret F."/>
            <person name="von Dassow P."/>
            <person name="Valentin K."/>
            <person name="Van de Peer Y."/>
            <person name="Wheeler G."/>
            <person name="Dacks J.B."/>
            <person name="Delwiche C.F."/>
            <person name="Dyhrman S.T."/>
            <person name="Glockner G."/>
            <person name="John U."/>
            <person name="Richards T."/>
            <person name="Worden A.Z."/>
            <person name="Zhang X."/>
            <person name="Grigoriev I.V."/>
            <person name="Allen A.E."/>
            <person name="Bidle K."/>
            <person name="Borodovsky M."/>
            <person name="Bowler C."/>
            <person name="Brownlee C."/>
            <person name="Cock J.M."/>
            <person name="Elias M."/>
            <person name="Gladyshev V.N."/>
            <person name="Groth M."/>
            <person name="Guda C."/>
            <person name="Hadaegh A."/>
            <person name="Iglesias-Rodriguez M.D."/>
            <person name="Jenkins J."/>
            <person name="Jones B.M."/>
            <person name="Lawson T."/>
            <person name="Leese F."/>
            <person name="Lindquist E."/>
            <person name="Lobanov A."/>
            <person name="Lomsadze A."/>
            <person name="Malik S.B."/>
            <person name="Marsh M.E."/>
            <person name="Mackinder L."/>
            <person name="Mock T."/>
            <person name="Mueller-Roeber B."/>
            <person name="Pagarete A."/>
            <person name="Parker M."/>
            <person name="Probert I."/>
            <person name="Quesneville H."/>
            <person name="Raines C."/>
            <person name="Rensing S.A."/>
            <person name="Riano-Pachon D.M."/>
            <person name="Richier S."/>
            <person name="Rokitta S."/>
            <person name="Shiraiwa Y."/>
            <person name="Soanes D.M."/>
            <person name="van der Giezen M."/>
            <person name="Wahlund T.M."/>
            <person name="Williams B."/>
            <person name="Wilson W."/>
            <person name="Wolfe G."/>
            <person name="Wurch L.L."/>
        </authorList>
    </citation>
    <scope>NUCLEOTIDE SEQUENCE</scope>
</reference>
<dbReference type="eggNOG" id="KOG0691">
    <property type="taxonomic scope" value="Eukaryota"/>
</dbReference>
<dbReference type="Pfam" id="PF00226">
    <property type="entry name" value="DnaJ"/>
    <property type="match status" value="1"/>
</dbReference>
<dbReference type="HOGENOM" id="CLU_404098_0_0_1"/>
<dbReference type="RefSeq" id="XP_005792501.1">
    <property type="nucleotide sequence ID" value="XM_005792444.1"/>
</dbReference>
<dbReference type="InterPro" id="IPR045063">
    <property type="entry name" value="Dynamin_N"/>
</dbReference>
<dbReference type="GO" id="GO:0005737">
    <property type="term" value="C:cytoplasm"/>
    <property type="evidence" value="ECO:0007669"/>
    <property type="project" value="TreeGrafter"/>
</dbReference>
<feature type="domain" description="J" evidence="1">
    <location>
        <begin position="17"/>
        <end position="83"/>
    </location>
</feature>
<dbReference type="PRINTS" id="PR00195">
    <property type="entry name" value="DYNAMIN"/>
</dbReference>
<dbReference type="SUPFAM" id="SSF46565">
    <property type="entry name" value="Chaperone J-domain"/>
    <property type="match status" value="1"/>
</dbReference>
<accession>A0A0D3KWD7</accession>
<keyword evidence="3" id="KW-1185">Reference proteome</keyword>
<dbReference type="AlphaFoldDB" id="A0A0D3KWD7"/>
<evidence type="ECO:0000259" key="1">
    <source>
        <dbReference type="PROSITE" id="PS50076"/>
    </source>
</evidence>
<dbReference type="PaxDb" id="2903-EOD40072"/>
<dbReference type="PRINTS" id="PR00625">
    <property type="entry name" value="JDOMAIN"/>
</dbReference>
<dbReference type="PROSITE" id="PS50076">
    <property type="entry name" value="DNAJ_2"/>
    <property type="match status" value="1"/>
</dbReference>
<organism evidence="2 3">
    <name type="scientific">Emiliania huxleyi (strain CCMP1516)</name>
    <dbReference type="NCBI Taxonomy" id="280463"/>
    <lineage>
        <taxon>Eukaryota</taxon>
        <taxon>Haptista</taxon>
        <taxon>Haptophyta</taxon>
        <taxon>Prymnesiophyceae</taxon>
        <taxon>Isochrysidales</taxon>
        <taxon>Noelaerhabdaceae</taxon>
        <taxon>Emiliania</taxon>
    </lineage>
</organism>
<protein>
    <recommendedName>
        <fullName evidence="1">J domain-containing protein</fullName>
    </recommendedName>
</protein>
<dbReference type="EnsemblProtists" id="EOD40072">
    <property type="protein sequence ID" value="EOD40072"/>
    <property type="gene ID" value="EMIHUDRAFT_522907"/>
</dbReference>
<dbReference type="Gene3D" id="1.10.287.110">
    <property type="entry name" value="DnaJ domain"/>
    <property type="match status" value="1"/>
</dbReference>
<dbReference type="KEGG" id="ehx:EMIHUDRAFT_522907"/>
<sequence>MADRESEAARILNPAASAYDVLGVPPNATHGQIAARHRELQLHWHPDRHPDRPDRATQIFQKIEQAWDTLQEPSRRANYDQELRRQAVLSQDAFAGEGSIGATLRSGAYGRILEAMEELPRGLADDLLLPQIVVVGSESAGKSSLMERIAMQAFFPRAEGFCTRMAIRLKMMHRPHESRVMIRCLRTSNGQVAMFNGMPAEQRFEVDGVQHTVIQGIIERFIVQIHGQDDGRSVLTDIEIEIEFRACNVPTLTLVDLPGIVSMPADVRQQTLELTRRYLRDPNTLVLCVINGNEAALRGSRALEEISEHAVVRPAFSKTIVVTTRTDLWVHSNGLATLARRLADPKKEVGCEPVALIPVINRFGDGITLPDLVNAERAKFEEWQATEPGAGLRGKPLGILSVLNALNDLFETHMSEVWVPQAKRKLLVLKAATQKQLSDFGTPLSGSTADADAVQERASGVMRQLLESELYNASMTTLNNFGGVSAAVDAASSPWLHWPNADAAAPPFLGRRRGASRLCDAEDRVDSQKLWRDNIDAFDAKWLIPFVLQHVMADDTPPLRIKRLSMLTPYATEFANSRINQWSADPPPIPPDLTGANAKSKLIDAAFESVLVPLLRSLNSPEFRAFLLAKRDWFQESAAVAAQRTALNKRISDIDVADRTLEAVEEAVRRRSVPPARPPQW</sequence>
<name>A0A0D3KWD7_EMIH1</name>
<dbReference type="eggNOG" id="KOG0446">
    <property type="taxonomic scope" value="Eukaryota"/>
</dbReference>
<dbReference type="SMART" id="SM00271">
    <property type="entry name" value="DnaJ"/>
    <property type="match status" value="1"/>
</dbReference>
<dbReference type="PANTHER" id="PTHR11566">
    <property type="entry name" value="DYNAMIN"/>
    <property type="match status" value="1"/>
</dbReference>
<dbReference type="GO" id="GO:0003924">
    <property type="term" value="F:GTPase activity"/>
    <property type="evidence" value="ECO:0007669"/>
    <property type="project" value="InterPro"/>
</dbReference>
<dbReference type="InterPro" id="IPR001623">
    <property type="entry name" value="DnaJ_domain"/>
</dbReference>
<dbReference type="SMART" id="SM00053">
    <property type="entry name" value="DYNc"/>
    <property type="match status" value="1"/>
</dbReference>
<evidence type="ECO:0000313" key="3">
    <source>
        <dbReference type="Proteomes" id="UP000013827"/>
    </source>
</evidence>
<reference evidence="2" key="2">
    <citation type="submission" date="2024-10" db="UniProtKB">
        <authorList>
            <consortium name="EnsemblProtists"/>
        </authorList>
    </citation>
    <scope>IDENTIFICATION</scope>
</reference>
<dbReference type="CDD" id="cd06257">
    <property type="entry name" value="DnaJ"/>
    <property type="match status" value="1"/>
</dbReference>
<dbReference type="GO" id="GO:0008017">
    <property type="term" value="F:microtubule binding"/>
    <property type="evidence" value="ECO:0007669"/>
    <property type="project" value="TreeGrafter"/>
</dbReference>
<dbReference type="GeneID" id="17285344"/>
<dbReference type="InterPro" id="IPR027417">
    <property type="entry name" value="P-loop_NTPase"/>
</dbReference>
<dbReference type="InterPro" id="IPR036869">
    <property type="entry name" value="J_dom_sf"/>
</dbReference>
<evidence type="ECO:0000313" key="2">
    <source>
        <dbReference type="EnsemblProtists" id="EOD40072"/>
    </source>
</evidence>
<dbReference type="InterPro" id="IPR022812">
    <property type="entry name" value="Dynamin"/>
</dbReference>
<dbReference type="Gene3D" id="3.40.50.300">
    <property type="entry name" value="P-loop containing nucleotide triphosphate hydrolases"/>
    <property type="match status" value="1"/>
</dbReference>
<dbReference type="GO" id="GO:0005874">
    <property type="term" value="C:microtubule"/>
    <property type="evidence" value="ECO:0007669"/>
    <property type="project" value="TreeGrafter"/>
</dbReference>
<dbReference type="STRING" id="2903.R1DY71"/>
<dbReference type="GO" id="GO:0016020">
    <property type="term" value="C:membrane"/>
    <property type="evidence" value="ECO:0007669"/>
    <property type="project" value="TreeGrafter"/>
</dbReference>
<dbReference type="PANTHER" id="PTHR11566:SF21">
    <property type="entry name" value="DYNAMIN RELATED PROTEIN 1, ISOFORM A"/>
    <property type="match status" value="1"/>
</dbReference>
<dbReference type="Pfam" id="PF00350">
    <property type="entry name" value="Dynamin_N"/>
    <property type="match status" value="1"/>
</dbReference>
<dbReference type="InterPro" id="IPR001401">
    <property type="entry name" value="Dynamin_GTPase"/>
</dbReference>